<sequence>MLNYKENDKKLIESGRYKYYDFTEEIVQNIVSKQINDVENTEWRILLQMLYPRNMIGSGLFQPILIFKISKNGKRVDPPLEAYNSIDDLKENTCLLFKIIEHTKKNSTFEINDSWYNAKERILKERKN</sequence>
<accession>A0A8S5S8Q2</accession>
<proteinExistence type="predicted"/>
<reference evidence="1" key="1">
    <citation type="journal article" date="2021" name="Proc. Natl. Acad. Sci. U.S.A.">
        <title>A Catalog of Tens of Thousands of Viruses from Human Metagenomes Reveals Hidden Associations with Chronic Diseases.</title>
        <authorList>
            <person name="Tisza M.J."/>
            <person name="Buck C.B."/>
        </authorList>
    </citation>
    <scope>NUCLEOTIDE SEQUENCE</scope>
    <source>
        <strain evidence="1">Ctylc9</strain>
    </source>
</reference>
<dbReference type="EMBL" id="BK032554">
    <property type="protein sequence ID" value="DAF47345.1"/>
    <property type="molecule type" value="Genomic_DNA"/>
</dbReference>
<name>A0A8S5S8Q2_9CAUD</name>
<organism evidence="1">
    <name type="scientific">Siphoviridae sp. ctylc9</name>
    <dbReference type="NCBI Taxonomy" id="2827977"/>
    <lineage>
        <taxon>Viruses</taxon>
        <taxon>Duplodnaviria</taxon>
        <taxon>Heunggongvirae</taxon>
        <taxon>Uroviricota</taxon>
        <taxon>Caudoviricetes</taxon>
    </lineage>
</organism>
<protein>
    <submittedName>
        <fullName evidence="1">Uncharacterized protein</fullName>
    </submittedName>
</protein>
<evidence type="ECO:0000313" key="1">
    <source>
        <dbReference type="EMBL" id="DAF47345.1"/>
    </source>
</evidence>